<keyword evidence="2" id="KW-1185">Reference proteome</keyword>
<sequence length="198" mass="22321">MKKRPIDHRGFYVPWFVTEKNEAGLWDFGIVTYERRARALRSRLDWVTGEPLGRHMAFVIGPMCIINRVASDPPVRLETARWSARVCPFLSRPLAKRPEMERDHDTPGTPVLTNPGLCAVYVTDNITIRDGLIHLGHPSTIEWWTKGRRASPDEIGAGFEAGAERLRAMAAREGPESIAHFHRLLSAARTIMQTAEAV</sequence>
<gene>
    <name evidence="1" type="ORF">BV394_02130</name>
</gene>
<dbReference type="Proteomes" id="UP000187266">
    <property type="component" value="Chromosome"/>
</dbReference>
<protein>
    <submittedName>
        <fullName evidence="1">Uncharacterized protein</fullName>
    </submittedName>
</protein>
<accession>A0A1U7DM10</accession>
<dbReference type="EMBL" id="CP019124">
    <property type="protein sequence ID" value="APX90908.1"/>
    <property type="molecule type" value="Genomic_DNA"/>
</dbReference>
<dbReference type="STRING" id="1267768.BV394_02130"/>
<proteinExistence type="predicted"/>
<evidence type="ECO:0000313" key="2">
    <source>
        <dbReference type="Proteomes" id="UP000187266"/>
    </source>
</evidence>
<dbReference type="AlphaFoldDB" id="A0A1U7DM10"/>
<evidence type="ECO:0000313" key="1">
    <source>
        <dbReference type="EMBL" id="APX90908.1"/>
    </source>
</evidence>
<name>A0A1U7DM10_9RHOB</name>
<organism evidence="1 2">
    <name type="scientific">Brevirhabdus pacifica</name>
    <dbReference type="NCBI Taxonomy" id="1267768"/>
    <lineage>
        <taxon>Bacteria</taxon>
        <taxon>Pseudomonadati</taxon>
        <taxon>Pseudomonadota</taxon>
        <taxon>Alphaproteobacteria</taxon>
        <taxon>Rhodobacterales</taxon>
        <taxon>Paracoccaceae</taxon>
        <taxon>Brevirhabdus</taxon>
    </lineage>
</organism>
<reference evidence="1 2" key="1">
    <citation type="submission" date="2017-01" db="EMBL/GenBank/DDBJ databases">
        <title>Genomic analysis of Xuhuaishuia manganoxidans DY6-4.</title>
        <authorList>
            <person name="Wang X."/>
        </authorList>
    </citation>
    <scope>NUCLEOTIDE SEQUENCE [LARGE SCALE GENOMIC DNA]</scope>
    <source>
        <strain evidence="1 2">DY6-4</strain>
    </source>
</reference>